<dbReference type="EMBL" id="FWZU01000003">
    <property type="protein sequence ID" value="SMF14883.1"/>
    <property type="molecule type" value="Genomic_DNA"/>
</dbReference>
<feature type="transmembrane region" description="Helical" evidence="1">
    <location>
        <begin position="12"/>
        <end position="33"/>
    </location>
</feature>
<evidence type="ECO:0000256" key="1">
    <source>
        <dbReference type="SAM" id="Phobius"/>
    </source>
</evidence>
<dbReference type="OrthoDB" id="9153951at2"/>
<name>A0A1X7DFY8_9BACT</name>
<dbReference type="InterPro" id="IPR021354">
    <property type="entry name" value="DUF2975"/>
</dbReference>
<dbReference type="RefSeq" id="WP_085101508.1">
    <property type="nucleotide sequence ID" value="NZ_FWZU01000003.1"/>
</dbReference>
<protein>
    <recommendedName>
        <fullName evidence="4">DUF2975 domain-containing protein</fullName>
    </recommendedName>
</protein>
<keyword evidence="1" id="KW-1133">Transmembrane helix</keyword>
<evidence type="ECO:0008006" key="4">
    <source>
        <dbReference type="Google" id="ProtNLM"/>
    </source>
</evidence>
<gene>
    <name evidence="2" type="ORF">SAMN06295933_1850</name>
</gene>
<dbReference type="Pfam" id="PF11188">
    <property type="entry name" value="DUF2975"/>
    <property type="match status" value="1"/>
</dbReference>
<feature type="transmembrane region" description="Helical" evidence="1">
    <location>
        <begin position="64"/>
        <end position="85"/>
    </location>
</feature>
<organism evidence="2 3">
    <name type="scientific">Desulfovibrio gilichinskyi</name>
    <dbReference type="NCBI Taxonomy" id="1519643"/>
    <lineage>
        <taxon>Bacteria</taxon>
        <taxon>Pseudomonadati</taxon>
        <taxon>Thermodesulfobacteriota</taxon>
        <taxon>Desulfovibrionia</taxon>
        <taxon>Desulfovibrionales</taxon>
        <taxon>Desulfovibrionaceae</taxon>
        <taxon>Desulfovibrio</taxon>
    </lineage>
</organism>
<keyword evidence="1" id="KW-0812">Transmembrane</keyword>
<accession>A0A1X7DFY8</accession>
<reference evidence="3" key="1">
    <citation type="submission" date="2017-04" db="EMBL/GenBank/DDBJ databases">
        <authorList>
            <person name="Varghese N."/>
            <person name="Submissions S."/>
        </authorList>
    </citation>
    <scope>NUCLEOTIDE SEQUENCE [LARGE SCALE GENOMIC DNA]</scope>
    <source>
        <strain evidence="3">K3S</strain>
    </source>
</reference>
<feature type="transmembrane region" description="Helical" evidence="1">
    <location>
        <begin position="148"/>
        <end position="166"/>
    </location>
</feature>
<keyword evidence="1" id="KW-0472">Membrane</keyword>
<dbReference type="AlphaFoldDB" id="A0A1X7DFY8"/>
<evidence type="ECO:0000313" key="3">
    <source>
        <dbReference type="Proteomes" id="UP000192906"/>
    </source>
</evidence>
<keyword evidence="3" id="KW-1185">Reference proteome</keyword>
<sequence length="180" mass="20196">MEKIKRMSLFLKYVFWLILILIPITDFFGWMYLNGVGDFFIRPEGLGSFYMAPEIVGIQLSGKMLGFAASLPLVLLEIFSMWQMIKLFTLYSEGKIFTVDNINCFSRAAWAFLLSELVSPIVQIGTTYAATMHNIIGHRVISVSIDDTNLGGILLAGVVLAISWVMDEGRKLNEDAELTV</sequence>
<dbReference type="Proteomes" id="UP000192906">
    <property type="component" value="Unassembled WGS sequence"/>
</dbReference>
<proteinExistence type="predicted"/>
<dbReference type="STRING" id="1519643.SAMN06295933_1850"/>
<evidence type="ECO:0000313" key="2">
    <source>
        <dbReference type="EMBL" id="SMF14883.1"/>
    </source>
</evidence>